<keyword evidence="2" id="KW-1185">Reference proteome</keyword>
<reference evidence="1 2" key="1">
    <citation type="submission" date="2012-01" db="EMBL/GenBank/DDBJ databases">
        <title>The Genome Sequence of Megamonas funiformis YIT 11815.</title>
        <authorList>
            <consortium name="The Broad Institute Genome Sequencing Platform"/>
            <person name="Earl A."/>
            <person name="Ward D."/>
            <person name="Feldgarden M."/>
            <person name="Gevers D."/>
            <person name="Morotomi M."/>
            <person name="Young S.K."/>
            <person name="Zeng Q."/>
            <person name="Gargeya S."/>
            <person name="Fitzgerald M."/>
            <person name="Haas B."/>
            <person name="Abouelleil A."/>
            <person name="Alvarado L."/>
            <person name="Arachchi H.M."/>
            <person name="Berlin A."/>
            <person name="Chapman S.B."/>
            <person name="Gearin G."/>
            <person name="Goldberg J."/>
            <person name="Griggs A."/>
            <person name="Gujja S."/>
            <person name="Hansen M."/>
            <person name="Heiman D."/>
            <person name="Howarth C."/>
            <person name="Larimer J."/>
            <person name="Lui A."/>
            <person name="MacDonald P.J.P."/>
            <person name="McCowen C."/>
            <person name="Montmayeur A."/>
            <person name="Murphy C."/>
            <person name="Neiman D."/>
            <person name="Pearson M."/>
            <person name="Priest M."/>
            <person name="Roberts A."/>
            <person name="Saif S."/>
            <person name="Shea T."/>
            <person name="Sisk P."/>
            <person name="Stolte C."/>
            <person name="Sykes S."/>
            <person name="Wortman J."/>
            <person name="Nusbaum C."/>
            <person name="Birren B."/>
        </authorList>
    </citation>
    <scope>NUCLEOTIDE SEQUENCE [LARGE SCALE GENOMIC DNA]</scope>
    <source>
        <strain evidence="1 2">YIT 11815</strain>
    </source>
</reference>
<name>A0ABN0EJ70_9FIRM</name>
<comment type="caution">
    <text evidence="1">The sequence shown here is derived from an EMBL/GenBank/DDBJ whole genome shotgun (WGS) entry which is preliminary data.</text>
</comment>
<gene>
    <name evidence="1" type="ORF">HMPREF9454_00982</name>
</gene>
<dbReference type="EMBL" id="ADMB01000047">
    <property type="protein sequence ID" value="EHR37678.1"/>
    <property type="molecule type" value="Genomic_DNA"/>
</dbReference>
<organism evidence="1 2">
    <name type="scientific">Megamonas funiformis YIT 11815</name>
    <dbReference type="NCBI Taxonomy" id="742816"/>
    <lineage>
        <taxon>Bacteria</taxon>
        <taxon>Bacillati</taxon>
        <taxon>Bacillota</taxon>
        <taxon>Negativicutes</taxon>
        <taxon>Selenomonadales</taxon>
        <taxon>Selenomonadaceae</taxon>
        <taxon>Megamonas</taxon>
    </lineage>
</organism>
<proteinExistence type="predicted"/>
<evidence type="ECO:0000313" key="1">
    <source>
        <dbReference type="EMBL" id="EHR37678.1"/>
    </source>
</evidence>
<sequence length="120" mass="14402">MYCTYAKNDEFNLLINNIMSDKDFTDNLEKCVRILTRDFVNKKMHAIKFMSKIVYEYGLKQFLTSKCVFPLKEGTTHFKFKIKNFIFEMDVFLYPLENLEKPFKKYIQVTSITFGLEGRY</sequence>
<dbReference type="Proteomes" id="UP000005963">
    <property type="component" value="Unassembled WGS sequence"/>
</dbReference>
<protein>
    <submittedName>
        <fullName evidence="1">Uncharacterized protein</fullName>
    </submittedName>
</protein>
<evidence type="ECO:0000313" key="2">
    <source>
        <dbReference type="Proteomes" id="UP000005963"/>
    </source>
</evidence>
<accession>A0ABN0EJ70</accession>